<comment type="similarity">
    <text evidence="2">Belongs to the dihydrofolate reductase family.</text>
</comment>
<dbReference type="EMBL" id="NDYE01000005">
    <property type="protein sequence ID" value="OXZ33787.1"/>
    <property type="molecule type" value="Genomic_DNA"/>
</dbReference>
<dbReference type="GO" id="GO:0046655">
    <property type="term" value="P:folic acid metabolic process"/>
    <property type="evidence" value="ECO:0007669"/>
    <property type="project" value="TreeGrafter"/>
</dbReference>
<evidence type="ECO:0000256" key="3">
    <source>
        <dbReference type="ARBA" id="ARBA00012856"/>
    </source>
</evidence>
<reference evidence="9" key="1">
    <citation type="journal article" date="2017" name="J. Clin. Microbiol.">
        <title>Finegoldia magna Isolated from Orthopedic Joint Implant-Associated Infections.</title>
        <authorList>
            <person name="Soderquist B."/>
            <person name="Bjorklund S."/>
            <person name="Hellmark B."/>
            <person name="Jensen A."/>
            <person name="Bruggemann H."/>
        </authorList>
    </citation>
    <scope>NUCLEOTIDE SEQUENCE</scope>
    <source>
        <strain evidence="9">12T273</strain>
    </source>
</reference>
<dbReference type="PANTHER" id="PTHR48069:SF3">
    <property type="entry name" value="DIHYDROFOLATE REDUCTASE"/>
    <property type="match status" value="1"/>
</dbReference>
<evidence type="ECO:0000256" key="6">
    <source>
        <dbReference type="ARBA" id="ARBA00023002"/>
    </source>
</evidence>
<dbReference type="PRINTS" id="PR00070">
    <property type="entry name" value="DHFR"/>
</dbReference>
<dbReference type="SUPFAM" id="SSF53597">
    <property type="entry name" value="Dihydrofolate reductase-like"/>
    <property type="match status" value="1"/>
</dbReference>
<keyword evidence="6 8" id="KW-0560">Oxidoreductase</keyword>
<name>A0A233V182_FINMA</name>
<dbReference type="Proteomes" id="UP000730862">
    <property type="component" value="Unassembled WGS sequence"/>
</dbReference>
<feature type="domain" description="DHFR" evidence="7">
    <location>
        <begin position="2"/>
        <end position="163"/>
    </location>
</feature>
<organism evidence="9 10">
    <name type="scientific">Finegoldia magna</name>
    <name type="common">Peptostreptococcus magnus</name>
    <dbReference type="NCBI Taxonomy" id="1260"/>
    <lineage>
        <taxon>Bacteria</taxon>
        <taxon>Bacillati</taxon>
        <taxon>Bacillota</taxon>
        <taxon>Tissierellia</taxon>
        <taxon>Tissierellales</taxon>
        <taxon>Peptoniphilaceae</taxon>
        <taxon>Finegoldia</taxon>
    </lineage>
</organism>
<evidence type="ECO:0000313" key="9">
    <source>
        <dbReference type="EMBL" id="OXZ33787.1"/>
    </source>
</evidence>
<accession>A0A233V182</accession>
<keyword evidence="4" id="KW-0554">One-carbon metabolism</keyword>
<dbReference type="InterPro" id="IPR001796">
    <property type="entry name" value="DHFR_dom"/>
</dbReference>
<evidence type="ECO:0000256" key="5">
    <source>
        <dbReference type="ARBA" id="ARBA00022857"/>
    </source>
</evidence>
<comment type="caution">
    <text evidence="9">The sequence shown here is derived from an EMBL/GenBank/DDBJ whole genome shotgun (WGS) entry which is preliminary data.</text>
</comment>
<dbReference type="GO" id="GO:0006730">
    <property type="term" value="P:one-carbon metabolic process"/>
    <property type="evidence" value="ECO:0007669"/>
    <property type="project" value="UniProtKB-KW"/>
</dbReference>
<dbReference type="EMBL" id="JAHAIK010000002">
    <property type="protein sequence ID" value="MBS5964190.1"/>
    <property type="molecule type" value="Genomic_DNA"/>
</dbReference>
<keyword evidence="5" id="KW-0521">NADP</keyword>
<gene>
    <name evidence="9" type="ORF">B9N55_02640</name>
    <name evidence="8" type="ORF">KIA07_00780</name>
</gene>
<dbReference type="CDD" id="cd00209">
    <property type="entry name" value="DHFR"/>
    <property type="match status" value="1"/>
</dbReference>
<evidence type="ECO:0000259" key="7">
    <source>
        <dbReference type="PROSITE" id="PS51330"/>
    </source>
</evidence>
<evidence type="ECO:0000256" key="4">
    <source>
        <dbReference type="ARBA" id="ARBA00022563"/>
    </source>
</evidence>
<reference evidence="10" key="2">
    <citation type="submission" date="2017-04" db="EMBL/GenBank/DDBJ databases">
        <title>Finegoldia magna isolated from orthopedic joint implant-associated infections.</title>
        <authorList>
            <person name="Bjorklund S."/>
            <person name="Bruggemann H."/>
            <person name="Jensen A."/>
            <person name="Hellmark B."/>
            <person name="Soderquist B."/>
        </authorList>
    </citation>
    <scope>NUCLEOTIDE SEQUENCE [LARGE SCALE GENOMIC DNA]</scope>
    <source>
        <strain evidence="10">12T273</strain>
    </source>
</reference>
<dbReference type="Pfam" id="PF00186">
    <property type="entry name" value="DHFR_1"/>
    <property type="match status" value="1"/>
</dbReference>
<dbReference type="PANTHER" id="PTHR48069">
    <property type="entry name" value="DIHYDROFOLATE REDUCTASE"/>
    <property type="match status" value="1"/>
</dbReference>
<dbReference type="AlphaFoldDB" id="A0A233V182"/>
<dbReference type="Proteomes" id="UP000215546">
    <property type="component" value="Unassembled WGS sequence"/>
</dbReference>
<dbReference type="PROSITE" id="PS51330">
    <property type="entry name" value="DHFR_2"/>
    <property type="match status" value="1"/>
</dbReference>
<dbReference type="GO" id="GO:0046452">
    <property type="term" value="P:dihydrofolate metabolic process"/>
    <property type="evidence" value="ECO:0007669"/>
    <property type="project" value="TreeGrafter"/>
</dbReference>
<dbReference type="EC" id="1.5.1.3" evidence="3"/>
<evidence type="ECO:0000313" key="8">
    <source>
        <dbReference type="EMBL" id="MBS5964190.1"/>
    </source>
</evidence>
<dbReference type="InterPro" id="IPR012259">
    <property type="entry name" value="DHFR"/>
</dbReference>
<evidence type="ECO:0000256" key="1">
    <source>
        <dbReference type="ARBA" id="ARBA00004903"/>
    </source>
</evidence>
<evidence type="ECO:0000256" key="2">
    <source>
        <dbReference type="ARBA" id="ARBA00009539"/>
    </source>
</evidence>
<protein>
    <recommendedName>
        <fullName evidence="3">dihydrofolate reductase</fullName>
        <ecNumber evidence="3">1.5.1.3</ecNumber>
    </recommendedName>
</protein>
<sequence length="164" mass="19130">MLMKVILAVDRNFAIGKDGDMLFSIPEDMQRFKELTTGNIVIMGRKTLESLPDSKPLPNRTNIIITSKDLDGMLCVKNEEELLRTLKEINPDHKMTEYLIGGANTIESLIHLVDEFVITYVDAEFEYDAKIRNLFEDQDYYVAEESDIKTYEDLNYRYMVFKRK</sequence>
<dbReference type="Gene3D" id="3.40.430.10">
    <property type="entry name" value="Dihydrofolate Reductase, subunit A"/>
    <property type="match status" value="1"/>
</dbReference>
<reference evidence="8" key="3">
    <citation type="submission" date="2021-02" db="EMBL/GenBank/DDBJ databases">
        <title>Infant gut strain persistence is associated with maternal origin, phylogeny, and functional potential including surface adhesion and iron acquisition.</title>
        <authorList>
            <person name="Lou Y.C."/>
        </authorList>
    </citation>
    <scope>NUCLEOTIDE SEQUENCE</scope>
    <source>
        <strain evidence="8">L3_058_000G1_dasL3_058_000G1_concoct_72</strain>
    </source>
</reference>
<comment type="pathway">
    <text evidence="1">Cofactor biosynthesis; tetrahydrofolate biosynthesis; 5,6,7,8-tetrahydrofolate from 7,8-dihydrofolate: step 1/1.</text>
</comment>
<proteinExistence type="inferred from homology"/>
<dbReference type="UniPathway" id="UPA00077">
    <property type="reaction ID" value="UER00158"/>
</dbReference>
<evidence type="ECO:0000313" key="10">
    <source>
        <dbReference type="Proteomes" id="UP000215546"/>
    </source>
</evidence>
<dbReference type="InterPro" id="IPR024072">
    <property type="entry name" value="DHFR-like_dom_sf"/>
</dbReference>
<dbReference type="GO" id="GO:0004146">
    <property type="term" value="F:dihydrofolate reductase activity"/>
    <property type="evidence" value="ECO:0007669"/>
    <property type="project" value="UniProtKB-EC"/>
</dbReference>
<dbReference type="GO" id="GO:0050661">
    <property type="term" value="F:NADP binding"/>
    <property type="evidence" value="ECO:0007669"/>
    <property type="project" value="InterPro"/>
</dbReference>
<dbReference type="GO" id="GO:0046654">
    <property type="term" value="P:tetrahydrofolate biosynthetic process"/>
    <property type="evidence" value="ECO:0007669"/>
    <property type="project" value="UniProtKB-UniPathway"/>
</dbReference>